<evidence type="ECO:0000313" key="11">
    <source>
        <dbReference type="EMBL" id="KTR02928.1"/>
    </source>
</evidence>
<dbReference type="Proteomes" id="UP000078272">
    <property type="component" value="Unassembled WGS sequence"/>
</dbReference>
<evidence type="ECO:0000259" key="9">
    <source>
        <dbReference type="Pfam" id="PF00177"/>
    </source>
</evidence>
<dbReference type="InterPro" id="IPR023798">
    <property type="entry name" value="Ribosomal_uS7_dom"/>
</dbReference>
<protein>
    <recommendedName>
        <fullName evidence="7">Small ribosomal subunit protein uS7</fullName>
    </recommendedName>
</protein>
<keyword evidence="13" id="KW-1185">Reference proteome</keyword>
<dbReference type="RefSeq" id="WP_058602089.1">
    <property type="nucleotide sequence ID" value="NZ_LDPZ01000013.1"/>
</dbReference>
<evidence type="ECO:0000256" key="5">
    <source>
        <dbReference type="ARBA" id="ARBA00022980"/>
    </source>
</evidence>
<gene>
    <name evidence="7" type="primary">rpsG</name>
    <name evidence="10" type="ORF">NS226_06165</name>
    <name evidence="11" type="ORF">NS365_20150</name>
</gene>
<dbReference type="eggNOG" id="COG0049">
    <property type="taxonomic scope" value="Bacteria"/>
</dbReference>
<dbReference type="HAMAP" id="MF_00480_B">
    <property type="entry name" value="Ribosomal_uS7_B"/>
    <property type="match status" value="1"/>
</dbReference>
<keyword evidence="3 7" id="KW-0699">rRNA-binding</keyword>
<dbReference type="GO" id="GO:0000049">
    <property type="term" value="F:tRNA binding"/>
    <property type="evidence" value="ECO:0007669"/>
    <property type="project" value="UniProtKB-UniRule"/>
</dbReference>
<evidence type="ECO:0000256" key="4">
    <source>
        <dbReference type="ARBA" id="ARBA00022884"/>
    </source>
</evidence>
<evidence type="ECO:0000313" key="12">
    <source>
        <dbReference type="Proteomes" id="UP000078272"/>
    </source>
</evidence>
<dbReference type="GO" id="GO:0003735">
    <property type="term" value="F:structural constituent of ribosome"/>
    <property type="evidence" value="ECO:0007669"/>
    <property type="project" value="InterPro"/>
</dbReference>
<dbReference type="Proteomes" id="UP000078529">
    <property type="component" value="Unassembled WGS sequence"/>
</dbReference>
<dbReference type="InterPro" id="IPR020606">
    <property type="entry name" value="Ribosomal_uS7_CS"/>
</dbReference>
<dbReference type="OrthoDB" id="9807653at2"/>
<dbReference type="PROSITE" id="PS00052">
    <property type="entry name" value="RIBOSOMAL_S7"/>
    <property type="match status" value="1"/>
</dbReference>
<dbReference type="FunFam" id="1.10.455.10:FF:000001">
    <property type="entry name" value="30S ribosomal protein S7"/>
    <property type="match status" value="1"/>
</dbReference>
<dbReference type="PIRSF" id="PIRSF002122">
    <property type="entry name" value="RPS7p_RPS7a_RPS5e_RPS7o"/>
    <property type="match status" value="1"/>
</dbReference>
<dbReference type="InterPro" id="IPR036823">
    <property type="entry name" value="Ribosomal_uS7_dom_sf"/>
</dbReference>
<dbReference type="InterPro" id="IPR000235">
    <property type="entry name" value="Ribosomal_uS7"/>
</dbReference>
<dbReference type="Pfam" id="PF00177">
    <property type="entry name" value="Ribosomal_S7"/>
    <property type="match status" value="1"/>
</dbReference>
<dbReference type="GO" id="GO:0006412">
    <property type="term" value="P:translation"/>
    <property type="evidence" value="ECO:0007669"/>
    <property type="project" value="UniProtKB-UniRule"/>
</dbReference>
<comment type="similarity">
    <text evidence="1 7 8">Belongs to the universal ribosomal protein uS7 family.</text>
</comment>
<evidence type="ECO:0000256" key="1">
    <source>
        <dbReference type="ARBA" id="ARBA00007151"/>
    </source>
</evidence>
<keyword evidence="5 7" id="KW-0689">Ribosomal protein</keyword>
<dbReference type="Gene3D" id="1.10.455.10">
    <property type="entry name" value="Ribosomal protein S7 domain"/>
    <property type="match status" value="1"/>
</dbReference>
<evidence type="ECO:0000256" key="2">
    <source>
        <dbReference type="ARBA" id="ARBA00022555"/>
    </source>
</evidence>
<accession>A0A175RAE5</accession>
<dbReference type="EMBL" id="LDQA01000064">
    <property type="protein sequence ID" value="KTR02928.1"/>
    <property type="molecule type" value="Genomic_DNA"/>
</dbReference>
<proteinExistence type="inferred from homology"/>
<sequence length="156" mass="17854">MSRRHSAEKREINPDPKFGDLVVTKFMNAVMYDGKKSVAERIVYGAFDVMGEKTRQDAIGIFHQALENVAPHVEVRSRRVGGATYQVPVDVRPERRQALAIRWLITAARNRNETTMVDRLSGELMDAANNRGSAVKKREDTHRMAEANRAFSHYRW</sequence>
<dbReference type="SUPFAM" id="SSF47973">
    <property type="entry name" value="Ribosomal protein S7"/>
    <property type="match status" value="1"/>
</dbReference>
<evidence type="ECO:0000313" key="13">
    <source>
        <dbReference type="Proteomes" id="UP000078529"/>
    </source>
</evidence>
<evidence type="ECO:0000256" key="7">
    <source>
        <dbReference type="HAMAP-Rule" id="MF_00480"/>
    </source>
</evidence>
<reference evidence="12 13" key="1">
    <citation type="journal article" date="2016" name="Front. Microbiol.">
        <title>Genomic Resource of Rice Seed Associated Bacteria.</title>
        <authorList>
            <person name="Midha S."/>
            <person name="Bansal K."/>
            <person name="Sharma S."/>
            <person name="Kumar N."/>
            <person name="Patil P.P."/>
            <person name="Chaudhry V."/>
            <person name="Patil P.B."/>
        </authorList>
    </citation>
    <scope>NUCLEOTIDE SEQUENCE [LARGE SCALE GENOMIC DNA]</scope>
    <source>
        <strain evidence="10 12">NS226</strain>
        <strain evidence="11 13">NS365</strain>
    </source>
</reference>
<name>A0A175RAE5_9HYPH</name>
<evidence type="ECO:0000256" key="8">
    <source>
        <dbReference type="RuleBase" id="RU003619"/>
    </source>
</evidence>
<evidence type="ECO:0000313" key="10">
    <source>
        <dbReference type="EMBL" id="KTQ96712.1"/>
    </source>
</evidence>
<dbReference type="InterPro" id="IPR005717">
    <property type="entry name" value="Ribosomal_uS7_bac/org-type"/>
</dbReference>
<dbReference type="GO" id="GO:0015935">
    <property type="term" value="C:small ribosomal subunit"/>
    <property type="evidence" value="ECO:0007669"/>
    <property type="project" value="InterPro"/>
</dbReference>
<dbReference type="AlphaFoldDB" id="A0A175RAE5"/>
<organism evidence="10 12">
    <name type="scientific">Aureimonas ureilytica</name>
    <dbReference type="NCBI Taxonomy" id="401562"/>
    <lineage>
        <taxon>Bacteria</taxon>
        <taxon>Pseudomonadati</taxon>
        <taxon>Pseudomonadota</taxon>
        <taxon>Alphaproteobacteria</taxon>
        <taxon>Hyphomicrobiales</taxon>
        <taxon>Aurantimonadaceae</taxon>
        <taxon>Aureimonas</taxon>
    </lineage>
</organism>
<dbReference type="PATRIC" id="fig|401562.3.peg.522"/>
<dbReference type="CDD" id="cd14869">
    <property type="entry name" value="uS7_Bacteria"/>
    <property type="match status" value="1"/>
</dbReference>
<keyword evidence="6 7" id="KW-0687">Ribonucleoprotein</keyword>
<comment type="subunit">
    <text evidence="7">Part of the 30S ribosomal subunit. Contacts proteins S9 and S11.</text>
</comment>
<keyword evidence="4 7" id="KW-0694">RNA-binding</keyword>
<evidence type="ECO:0000256" key="6">
    <source>
        <dbReference type="ARBA" id="ARBA00023274"/>
    </source>
</evidence>
<dbReference type="GO" id="GO:0019843">
    <property type="term" value="F:rRNA binding"/>
    <property type="evidence" value="ECO:0007669"/>
    <property type="project" value="UniProtKB-UniRule"/>
</dbReference>
<comment type="function">
    <text evidence="7">One of the primary rRNA binding proteins, it binds directly to 16S rRNA where it nucleates assembly of the head domain of the 30S subunit. Is located at the subunit interface close to the decoding center, probably blocks exit of the E-site tRNA.</text>
</comment>
<dbReference type="EMBL" id="LDPZ01000013">
    <property type="protein sequence ID" value="KTQ96712.1"/>
    <property type="molecule type" value="Genomic_DNA"/>
</dbReference>
<feature type="domain" description="Small ribosomal subunit protein uS7" evidence="9">
    <location>
        <begin position="2"/>
        <end position="149"/>
    </location>
</feature>
<comment type="caution">
    <text evidence="10">The sequence shown here is derived from an EMBL/GenBank/DDBJ whole genome shotgun (WGS) entry which is preliminary data.</text>
</comment>
<evidence type="ECO:0000256" key="3">
    <source>
        <dbReference type="ARBA" id="ARBA00022730"/>
    </source>
</evidence>
<keyword evidence="2 7" id="KW-0820">tRNA-binding</keyword>
<dbReference type="STRING" id="401562.NS365_20150"/>
<dbReference type="NCBIfam" id="TIGR01029">
    <property type="entry name" value="rpsG_bact"/>
    <property type="match status" value="1"/>
</dbReference>
<dbReference type="PANTHER" id="PTHR11205">
    <property type="entry name" value="RIBOSOMAL PROTEIN S7"/>
    <property type="match status" value="1"/>
</dbReference>